<dbReference type="GO" id="GO:0005737">
    <property type="term" value="C:cytoplasm"/>
    <property type="evidence" value="ECO:0007669"/>
    <property type="project" value="TreeGrafter"/>
</dbReference>
<evidence type="ECO:0000256" key="8">
    <source>
        <dbReference type="RuleBase" id="RU000461"/>
    </source>
</evidence>
<protein>
    <recommendedName>
        <fullName evidence="11">Cytochrome P450</fullName>
    </recommendedName>
</protein>
<dbReference type="InterPro" id="IPR050182">
    <property type="entry name" value="Cytochrome_P450_fam2"/>
</dbReference>
<feature type="binding site" description="axial binding residue" evidence="7">
    <location>
        <position position="572"/>
    </location>
    <ligand>
        <name>heme</name>
        <dbReference type="ChEBI" id="CHEBI:30413"/>
    </ligand>
    <ligandPart>
        <name>Fe</name>
        <dbReference type="ChEBI" id="CHEBI:18248"/>
    </ligandPart>
</feature>
<comment type="similarity">
    <text evidence="2 8">Belongs to the cytochrome P450 family.</text>
</comment>
<evidence type="ECO:0000256" key="1">
    <source>
        <dbReference type="ARBA" id="ARBA00001971"/>
    </source>
</evidence>
<dbReference type="FunFam" id="1.10.630.10:FF:000036">
    <property type="entry name" value="CYtochrome P450 family"/>
    <property type="match status" value="1"/>
</dbReference>
<dbReference type="GO" id="GO:0016712">
    <property type="term" value="F:oxidoreductase activity, acting on paired donors, with incorporation or reduction of molecular oxygen, reduced flavin or flavoprotein as one donor, and incorporation of one atom of oxygen"/>
    <property type="evidence" value="ECO:0007669"/>
    <property type="project" value="TreeGrafter"/>
</dbReference>
<dbReference type="InterPro" id="IPR017972">
    <property type="entry name" value="Cyt_P450_CS"/>
</dbReference>
<evidence type="ECO:0000256" key="4">
    <source>
        <dbReference type="ARBA" id="ARBA00023002"/>
    </source>
</evidence>
<dbReference type="GO" id="GO:0020037">
    <property type="term" value="F:heme binding"/>
    <property type="evidence" value="ECO:0007669"/>
    <property type="project" value="InterPro"/>
</dbReference>
<accession>A0AAE1AQD5</accession>
<comment type="caution">
    <text evidence="9">The sequence shown here is derived from an EMBL/GenBank/DDBJ whole genome shotgun (WGS) entry which is preliminary data.</text>
</comment>
<dbReference type="GO" id="GO:0006805">
    <property type="term" value="P:xenobiotic metabolic process"/>
    <property type="evidence" value="ECO:0007669"/>
    <property type="project" value="TreeGrafter"/>
</dbReference>
<dbReference type="PANTHER" id="PTHR24300:SF403">
    <property type="entry name" value="CYTOCHROME P450 306A1"/>
    <property type="match status" value="1"/>
</dbReference>
<dbReference type="PRINTS" id="PR00385">
    <property type="entry name" value="P450"/>
</dbReference>
<dbReference type="GO" id="GO:0006082">
    <property type="term" value="P:organic acid metabolic process"/>
    <property type="evidence" value="ECO:0007669"/>
    <property type="project" value="TreeGrafter"/>
</dbReference>
<organism evidence="9 10">
    <name type="scientific">Elysia crispata</name>
    <name type="common">lettuce slug</name>
    <dbReference type="NCBI Taxonomy" id="231223"/>
    <lineage>
        <taxon>Eukaryota</taxon>
        <taxon>Metazoa</taxon>
        <taxon>Spiralia</taxon>
        <taxon>Lophotrochozoa</taxon>
        <taxon>Mollusca</taxon>
        <taxon>Gastropoda</taxon>
        <taxon>Heterobranchia</taxon>
        <taxon>Euthyneura</taxon>
        <taxon>Panpulmonata</taxon>
        <taxon>Sacoglossa</taxon>
        <taxon>Placobranchoidea</taxon>
        <taxon>Plakobranchidae</taxon>
        <taxon>Elysia</taxon>
    </lineage>
</organism>
<evidence type="ECO:0000256" key="6">
    <source>
        <dbReference type="ARBA" id="ARBA00023033"/>
    </source>
</evidence>
<dbReference type="InterPro" id="IPR002401">
    <property type="entry name" value="Cyt_P450_E_grp-I"/>
</dbReference>
<dbReference type="EMBL" id="JAWDGP010001412">
    <property type="protein sequence ID" value="KAK3791958.1"/>
    <property type="molecule type" value="Genomic_DNA"/>
</dbReference>
<dbReference type="Pfam" id="PF00067">
    <property type="entry name" value="p450"/>
    <property type="match status" value="1"/>
</dbReference>
<dbReference type="PROSITE" id="PS00086">
    <property type="entry name" value="CYTOCHROME_P450"/>
    <property type="match status" value="1"/>
</dbReference>
<evidence type="ECO:0008006" key="11">
    <source>
        <dbReference type="Google" id="ProtNLM"/>
    </source>
</evidence>
<dbReference type="GO" id="GO:0008395">
    <property type="term" value="F:steroid hydroxylase activity"/>
    <property type="evidence" value="ECO:0007669"/>
    <property type="project" value="TreeGrafter"/>
</dbReference>
<dbReference type="AlphaFoldDB" id="A0AAE1AQD5"/>
<evidence type="ECO:0000256" key="5">
    <source>
        <dbReference type="ARBA" id="ARBA00023004"/>
    </source>
</evidence>
<dbReference type="Gene3D" id="1.10.630.10">
    <property type="entry name" value="Cytochrome P450"/>
    <property type="match status" value="1"/>
</dbReference>
<reference evidence="9" key="1">
    <citation type="journal article" date="2023" name="G3 (Bethesda)">
        <title>A reference genome for the long-term kleptoplast-retaining sea slug Elysia crispata morphotype clarki.</title>
        <authorList>
            <person name="Eastman K.E."/>
            <person name="Pendleton A.L."/>
            <person name="Shaikh M.A."/>
            <person name="Suttiyut T."/>
            <person name="Ogas R."/>
            <person name="Tomko P."/>
            <person name="Gavelis G."/>
            <person name="Widhalm J.R."/>
            <person name="Wisecaver J.H."/>
        </authorList>
    </citation>
    <scope>NUCLEOTIDE SEQUENCE</scope>
    <source>
        <strain evidence="9">ECLA1</strain>
    </source>
</reference>
<sequence>MRLSHSSTSSVYMYYLDMTLVLALGRHLPTPSGREAWVSEMMPRPGHQSVLQLLLFPVKPLASSNNVETSRRSQHPRPLHLGVDQNLQIRWGFRNHTDLILTPNQLLSGNQTSVLNFMLFHMKSDTPERLETWSSQILAYLALTLGLVVLVKYLLTHRVLANIPPFPARPYPVLGHLPYLMHGLRDQLNTWTEATGELFSLYFGSNLVVILNSYDVYHKAFVKHGDTLSDRPKSLAADIGGGDHNKGILHASGQVWKEQRTVCLHILRSFGMGKNSLASKVSQEVSTYLDALSQLSGHPSDVRTLTRTAIANIICSIVVGQRFEYDDPYFVKFVQNLDELFRLGQSSSLVTLFPWLRYIPGDVFKAKERTDRNQYILNEFCHHHIEKTKTQGVDEEGESFISAYLQEKQRLEDQGQTTSLDEENLARNMYGLLVGGTETGSTALSWFMLYMLHFPAVQAKIFAEISDVIGLSRFPDMRDKSKMNFTNAAILESQRFSITPFNIPHQCREDTTINGYTIPAGTTVIPNSESIFRSSDTWGDPKQFRPGRFLDAQGVFNQSDRFTAFGIGRRACPGESLAKTELFLFITSLIQRFELLPAAPGDLPSLAPVEGIVFSPQPFQIRFVDRRSL</sequence>
<keyword evidence="7 8" id="KW-0349">Heme</keyword>
<dbReference type="InterPro" id="IPR036396">
    <property type="entry name" value="Cyt_P450_sf"/>
</dbReference>
<name>A0AAE1AQD5_9GAST</name>
<dbReference type="Proteomes" id="UP001283361">
    <property type="component" value="Unassembled WGS sequence"/>
</dbReference>
<proteinExistence type="inferred from homology"/>
<keyword evidence="3 7" id="KW-0479">Metal-binding</keyword>
<keyword evidence="10" id="KW-1185">Reference proteome</keyword>
<dbReference type="PANTHER" id="PTHR24300">
    <property type="entry name" value="CYTOCHROME P450 508A4-RELATED"/>
    <property type="match status" value="1"/>
</dbReference>
<keyword evidence="6 8" id="KW-0503">Monooxygenase</keyword>
<dbReference type="SUPFAM" id="SSF48264">
    <property type="entry name" value="Cytochrome P450"/>
    <property type="match status" value="1"/>
</dbReference>
<evidence type="ECO:0000313" key="9">
    <source>
        <dbReference type="EMBL" id="KAK3791958.1"/>
    </source>
</evidence>
<evidence type="ECO:0000256" key="7">
    <source>
        <dbReference type="PIRSR" id="PIRSR602401-1"/>
    </source>
</evidence>
<gene>
    <name evidence="9" type="ORF">RRG08_052668</name>
</gene>
<dbReference type="GO" id="GO:0005506">
    <property type="term" value="F:iron ion binding"/>
    <property type="evidence" value="ECO:0007669"/>
    <property type="project" value="InterPro"/>
</dbReference>
<dbReference type="PRINTS" id="PR00463">
    <property type="entry name" value="EP450I"/>
</dbReference>
<evidence type="ECO:0000256" key="3">
    <source>
        <dbReference type="ARBA" id="ARBA00022723"/>
    </source>
</evidence>
<comment type="cofactor">
    <cofactor evidence="1 7">
        <name>heme</name>
        <dbReference type="ChEBI" id="CHEBI:30413"/>
    </cofactor>
</comment>
<evidence type="ECO:0000256" key="2">
    <source>
        <dbReference type="ARBA" id="ARBA00010617"/>
    </source>
</evidence>
<evidence type="ECO:0000313" key="10">
    <source>
        <dbReference type="Proteomes" id="UP001283361"/>
    </source>
</evidence>
<dbReference type="InterPro" id="IPR001128">
    <property type="entry name" value="Cyt_P450"/>
</dbReference>
<keyword evidence="5 7" id="KW-0408">Iron</keyword>
<keyword evidence="4 8" id="KW-0560">Oxidoreductase</keyword>